<evidence type="ECO:0000313" key="1">
    <source>
        <dbReference type="EMBL" id="KAF1950373.1"/>
    </source>
</evidence>
<evidence type="ECO:0000313" key="2">
    <source>
        <dbReference type="Proteomes" id="UP000800035"/>
    </source>
</evidence>
<keyword evidence="2" id="KW-1185">Reference proteome</keyword>
<dbReference type="Pfam" id="PF21858">
    <property type="entry name" value="DUF6914"/>
    <property type="match status" value="1"/>
</dbReference>
<dbReference type="InterPro" id="IPR054208">
    <property type="entry name" value="DUF6914"/>
</dbReference>
<organism evidence="1 2">
    <name type="scientific">Byssothecium circinans</name>
    <dbReference type="NCBI Taxonomy" id="147558"/>
    <lineage>
        <taxon>Eukaryota</taxon>
        <taxon>Fungi</taxon>
        <taxon>Dikarya</taxon>
        <taxon>Ascomycota</taxon>
        <taxon>Pezizomycotina</taxon>
        <taxon>Dothideomycetes</taxon>
        <taxon>Pleosporomycetidae</taxon>
        <taxon>Pleosporales</taxon>
        <taxon>Massarineae</taxon>
        <taxon>Massarinaceae</taxon>
        <taxon>Byssothecium</taxon>
    </lineage>
</organism>
<dbReference type="OrthoDB" id="2679825at2759"/>
<dbReference type="Proteomes" id="UP000800035">
    <property type="component" value="Unassembled WGS sequence"/>
</dbReference>
<dbReference type="AlphaFoldDB" id="A0A6A5TC68"/>
<accession>A0A6A5TC68</accession>
<gene>
    <name evidence="1" type="ORF">CC80DRAFT_426903</name>
</gene>
<protein>
    <submittedName>
        <fullName evidence="1">Uncharacterized protein</fullName>
    </submittedName>
</protein>
<proteinExistence type="predicted"/>
<dbReference type="EMBL" id="ML977026">
    <property type="protein sequence ID" value="KAF1950373.1"/>
    <property type="molecule type" value="Genomic_DNA"/>
</dbReference>
<reference evidence="1" key="1">
    <citation type="journal article" date="2020" name="Stud. Mycol.">
        <title>101 Dothideomycetes genomes: a test case for predicting lifestyles and emergence of pathogens.</title>
        <authorList>
            <person name="Haridas S."/>
            <person name="Albert R."/>
            <person name="Binder M."/>
            <person name="Bloem J."/>
            <person name="Labutti K."/>
            <person name="Salamov A."/>
            <person name="Andreopoulos B."/>
            <person name="Baker S."/>
            <person name="Barry K."/>
            <person name="Bills G."/>
            <person name="Bluhm B."/>
            <person name="Cannon C."/>
            <person name="Castanera R."/>
            <person name="Culley D."/>
            <person name="Daum C."/>
            <person name="Ezra D."/>
            <person name="Gonzalez J."/>
            <person name="Henrissat B."/>
            <person name="Kuo A."/>
            <person name="Liang C."/>
            <person name="Lipzen A."/>
            <person name="Lutzoni F."/>
            <person name="Magnuson J."/>
            <person name="Mondo S."/>
            <person name="Nolan M."/>
            <person name="Ohm R."/>
            <person name="Pangilinan J."/>
            <person name="Park H.-J."/>
            <person name="Ramirez L."/>
            <person name="Alfaro M."/>
            <person name="Sun H."/>
            <person name="Tritt A."/>
            <person name="Yoshinaga Y."/>
            <person name="Zwiers L.-H."/>
            <person name="Turgeon B."/>
            <person name="Goodwin S."/>
            <person name="Spatafora J."/>
            <person name="Crous P."/>
            <person name="Grigoriev I."/>
        </authorList>
    </citation>
    <scope>NUCLEOTIDE SEQUENCE</scope>
    <source>
        <strain evidence="1">CBS 675.92</strain>
    </source>
</reference>
<sequence>MPSNKNRLYIALYPSGVVNNEERKYHWAFLIGPKAEPGDIPYGDLPGSRYHVKNSPHGWAYEEVSLRNVRNTTTLLARILIAKIEGEKRLITLLQRLPVVQNDPNWRCRTWVASALAEIAKDGKCVGTAELNWEKIEAFARQYVGGKTTSGRYRPVEELLKPKPTWDMLENKESVP</sequence>
<name>A0A6A5TC68_9PLEO</name>